<dbReference type="GO" id="GO:0008270">
    <property type="term" value="F:zinc ion binding"/>
    <property type="evidence" value="ECO:0007669"/>
    <property type="project" value="UniProtKB-KW"/>
</dbReference>
<dbReference type="Pfam" id="PF13639">
    <property type="entry name" value="zf-RING_2"/>
    <property type="match status" value="1"/>
</dbReference>
<dbReference type="SMART" id="SM00184">
    <property type="entry name" value="RING"/>
    <property type="match status" value="1"/>
</dbReference>
<keyword evidence="1 3" id="KW-0479">Metal-binding</keyword>
<evidence type="ECO:0000259" key="5">
    <source>
        <dbReference type="PROSITE" id="PS50089"/>
    </source>
</evidence>
<dbReference type="GO" id="GO:0031297">
    <property type="term" value="P:replication fork processing"/>
    <property type="evidence" value="ECO:0007669"/>
    <property type="project" value="TreeGrafter"/>
</dbReference>
<proteinExistence type="predicted"/>
<dbReference type="InterPro" id="IPR013083">
    <property type="entry name" value="Znf_RING/FYVE/PHD"/>
</dbReference>
<dbReference type="InterPro" id="IPR001841">
    <property type="entry name" value="Znf_RING"/>
</dbReference>
<evidence type="ECO:0000256" key="3">
    <source>
        <dbReference type="PROSITE-ProRule" id="PRU00175"/>
    </source>
</evidence>
<organism evidence="6 7">
    <name type="scientific">Parastrongyloides trichosuri</name>
    <name type="common">Possum-specific nematode worm</name>
    <dbReference type="NCBI Taxonomy" id="131310"/>
    <lineage>
        <taxon>Eukaryota</taxon>
        <taxon>Metazoa</taxon>
        <taxon>Ecdysozoa</taxon>
        <taxon>Nematoda</taxon>
        <taxon>Chromadorea</taxon>
        <taxon>Rhabditida</taxon>
        <taxon>Tylenchina</taxon>
        <taxon>Panagrolaimomorpha</taxon>
        <taxon>Strongyloidoidea</taxon>
        <taxon>Strongyloididae</taxon>
        <taxon>Parastrongyloides</taxon>
    </lineage>
</organism>
<evidence type="ECO:0000313" key="6">
    <source>
        <dbReference type="Proteomes" id="UP000038045"/>
    </source>
</evidence>
<keyword evidence="2" id="KW-0862">Zinc</keyword>
<dbReference type="SUPFAM" id="SSF57850">
    <property type="entry name" value="RING/U-box"/>
    <property type="match status" value="1"/>
</dbReference>
<accession>A0A0N5A2X8</accession>
<keyword evidence="4" id="KW-0175">Coiled coil</keyword>
<feature type="domain" description="RING-type" evidence="5">
    <location>
        <begin position="7"/>
        <end position="47"/>
    </location>
</feature>
<evidence type="ECO:0000256" key="4">
    <source>
        <dbReference type="SAM" id="Coils"/>
    </source>
</evidence>
<dbReference type="AlphaFoldDB" id="A0A0N5A2X8"/>
<name>A0A0N5A2X8_PARTI</name>
<dbReference type="Gene3D" id="3.30.40.10">
    <property type="entry name" value="Zinc/RING finger domain, C3HC4 (zinc finger)"/>
    <property type="match status" value="1"/>
</dbReference>
<dbReference type="PANTHER" id="PTHR46569">
    <property type="entry name" value="E3 UBIQUITIN-PROTEIN LIGASE TRAIP"/>
    <property type="match status" value="1"/>
</dbReference>
<dbReference type="GO" id="GO:0016567">
    <property type="term" value="P:protein ubiquitination"/>
    <property type="evidence" value="ECO:0007669"/>
    <property type="project" value="TreeGrafter"/>
</dbReference>
<protein>
    <submittedName>
        <fullName evidence="7">RING-type domain-containing protein</fullName>
    </submittedName>
</protein>
<feature type="coiled-coil region" evidence="4">
    <location>
        <begin position="186"/>
        <end position="220"/>
    </location>
</feature>
<dbReference type="PROSITE" id="PS50089">
    <property type="entry name" value="ZF_RING_2"/>
    <property type="match status" value="1"/>
</dbReference>
<dbReference type="Proteomes" id="UP000038045">
    <property type="component" value="Unplaced"/>
</dbReference>
<keyword evidence="6" id="KW-1185">Reference proteome</keyword>
<keyword evidence="1 3" id="KW-0863">Zinc-finger</keyword>
<reference evidence="7" key="1">
    <citation type="submission" date="2017-02" db="UniProtKB">
        <authorList>
            <consortium name="WormBaseParasite"/>
        </authorList>
    </citation>
    <scope>IDENTIFICATION</scope>
</reference>
<dbReference type="InterPro" id="IPR052639">
    <property type="entry name" value="TRAIP_ubiq-protein_ligase"/>
</dbReference>
<evidence type="ECO:0000256" key="1">
    <source>
        <dbReference type="ARBA" id="ARBA00022771"/>
    </source>
</evidence>
<dbReference type="WBParaSite" id="PTRK_0001598800.1">
    <property type="protein sequence ID" value="PTRK_0001598800.1"/>
    <property type="gene ID" value="PTRK_0001598800"/>
</dbReference>
<evidence type="ECO:0000256" key="2">
    <source>
        <dbReference type="ARBA" id="ARBA00022833"/>
    </source>
</evidence>
<dbReference type="GO" id="GO:0061630">
    <property type="term" value="F:ubiquitin protein ligase activity"/>
    <property type="evidence" value="ECO:0007669"/>
    <property type="project" value="TreeGrafter"/>
</dbReference>
<dbReference type="PANTHER" id="PTHR46569:SF1">
    <property type="entry name" value="E3 UBIQUITIN-PROTEIN LIGASE RFWD3-RELATED"/>
    <property type="match status" value="1"/>
</dbReference>
<feature type="coiled-coil region" evidence="4">
    <location>
        <begin position="80"/>
        <end position="148"/>
    </location>
</feature>
<dbReference type="GO" id="GO:0090734">
    <property type="term" value="C:site of DNA damage"/>
    <property type="evidence" value="ECO:0007669"/>
    <property type="project" value="TreeGrafter"/>
</dbReference>
<evidence type="ECO:0000313" key="7">
    <source>
        <dbReference type="WBParaSite" id="PTRK_0001598800.1"/>
    </source>
</evidence>
<dbReference type="STRING" id="131310.A0A0N5A2X8"/>
<dbReference type="GO" id="GO:0005634">
    <property type="term" value="C:nucleus"/>
    <property type="evidence" value="ECO:0007669"/>
    <property type="project" value="TreeGrafter"/>
</dbReference>
<sequence>MPLHAQCTICTAEFSSMTVAALPCGHTYHYECVAKWVQQAKSCPHCRKSCTKAKITNLFFDIQVPETIHEGRSEMDIVEITNLRGQITALEKEIALKREDIEVEREKVKRLETLNRQYVHYKEENEHLAGLERDYTNLKKEFKKMVERLKLCEFYKKISKGDFDKDIKSIDAYLKDGSDINVARLLESSINEKKKLQSLLNERNREKTDLLKKNMNLEQQLTESVRLCGMLKDEIVSFKDSGETSFVIVNKEVEKYIDSSSPSRDENRKSMGFVPPPRFSISSIKSINENGQVKKSMEPSRSRFSTVIKPDSKYVPIDEDIFIAESDSNNVSFSLLAQKLDEQIESYKFKAAPKEDKEDVLDILIKERAEKVKKYKSRTGTTRFGMLKSLSFNPSGVPSKKPRFS</sequence>